<evidence type="ECO:0000313" key="3">
    <source>
        <dbReference type="Proteomes" id="UP001162031"/>
    </source>
</evidence>
<dbReference type="Proteomes" id="UP001162031">
    <property type="component" value="Unassembled WGS sequence"/>
</dbReference>
<protein>
    <recommendedName>
        <fullName evidence="4">C2H2-type domain-containing protein</fullName>
    </recommendedName>
</protein>
<dbReference type="AlphaFoldDB" id="A0AAV0UKX6"/>
<proteinExistence type="predicted"/>
<name>A0AAV0UKX6_HYABA</name>
<comment type="caution">
    <text evidence="2">The sequence shown here is derived from an EMBL/GenBank/DDBJ whole genome shotgun (WGS) entry which is preliminary data.</text>
</comment>
<evidence type="ECO:0008006" key="4">
    <source>
        <dbReference type="Google" id="ProtNLM"/>
    </source>
</evidence>
<gene>
    <name evidence="2" type="ORF">HBR001_LOCUS6760</name>
</gene>
<dbReference type="EMBL" id="CANTFL010001299">
    <property type="protein sequence ID" value="CAI5736225.1"/>
    <property type="molecule type" value="Genomic_DNA"/>
</dbReference>
<evidence type="ECO:0000313" key="2">
    <source>
        <dbReference type="EMBL" id="CAI5736225.1"/>
    </source>
</evidence>
<feature type="compositionally biased region" description="Basic and acidic residues" evidence="1">
    <location>
        <begin position="84"/>
        <end position="97"/>
    </location>
</feature>
<feature type="region of interest" description="Disordered" evidence="1">
    <location>
        <begin position="34"/>
        <end position="57"/>
    </location>
</feature>
<keyword evidence="3" id="KW-1185">Reference proteome</keyword>
<feature type="region of interest" description="Disordered" evidence="1">
    <location>
        <begin position="84"/>
        <end position="116"/>
    </location>
</feature>
<sequence>MPDSPPRSCPVCAQSFAPPASASSFALHVVSCSSFTPASPSAPASPSSPSASSTPSHCTRCLHVYAASARAHEKAFHEHECARVNADEQLPDRRDDAPDGPSAATRSPKRQRHDRRASPVVSLFPCTCFLCGLSGRNLLHCGGSCARAAHLNA</sequence>
<reference evidence="2" key="1">
    <citation type="submission" date="2022-12" db="EMBL/GenBank/DDBJ databases">
        <authorList>
            <person name="Webb A."/>
        </authorList>
    </citation>
    <scope>NUCLEOTIDE SEQUENCE</scope>
    <source>
        <strain evidence="2">Hp1</strain>
    </source>
</reference>
<feature type="compositionally biased region" description="Low complexity" evidence="1">
    <location>
        <begin position="34"/>
        <end position="56"/>
    </location>
</feature>
<accession>A0AAV0UKX6</accession>
<evidence type="ECO:0000256" key="1">
    <source>
        <dbReference type="SAM" id="MobiDB-lite"/>
    </source>
</evidence>
<organism evidence="2 3">
    <name type="scientific">Hyaloperonospora brassicae</name>
    <name type="common">Brassica downy mildew</name>
    <name type="synonym">Peronospora brassicae</name>
    <dbReference type="NCBI Taxonomy" id="162125"/>
    <lineage>
        <taxon>Eukaryota</taxon>
        <taxon>Sar</taxon>
        <taxon>Stramenopiles</taxon>
        <taxon>Oomycota</taxon>
        <taxon>Peronosporomycetes</taxon>
        <taxon>Peronosporales</taxon>
        <taxon>Peronosporaceae</taxon>
        <taxon>Hyaloperonospora</taxon>
    </lineage>
</organism>